<proteinExistence type="predicted"/>
<sequence length="410" mass="44507">MLQEFWHNFTHNLFKPLLLFFYFGFLIPILKVRFEFPYVIYQGLTMYLLLAIGWHGGEELAEVNASSVGAIVGFMVLGFVLNFAIGIVAYYLLGWLTKLRRIDRATVAGYYGSDSAGTFATCVAVLAAVNIAFNAYMPVMLAVMEIPGCLVALYLVAHLRHQGMDAAGNMADEPGYAPVKVGVGPGTAARPPQGQSLETERAIEEELELSLEKGERTDELDVSPGVQLATKKPSIFSRELFREVFLNPGLVLLIGGIVIGLISGLQGQKVVQDDDKFFVLAFQGVLCLFLLEMGMTASRKLKDLRTAGPGFIFFAVLAPNVFATLGIIVACFYASLTHTDFKTGTYVLFAVLCGAASYIAVPAVQRLAIPEASPTLPLAASLGLTFSYNVTIGIPLYIEIARVVEGWFGV</sequence>
<evidence type="ECO:0000313" key="2">
    <source>
        <dbReference type="EMBL" id="CQD17267.1"/>
    </source>
</evidence>
<dbReference type="EMBL" id="CTEE01000001">
    <property type="protein sequence ID" value="CQD17267.1"/>
    <property type="molecule type" value="Genomic_DNA"/>
</dbReference>
<keyword evidence="1" id="KW-0812">Transmembrane</keyword>
<dbReference type="OrthoDB" id="345121at2"/>
<feature type="transmembrane region" description="Helical" evidence="1">
    <location>
        <begin position="347"/>
        <end position="364"/>
    </location>
</feature>
<organism evidence="2 4">
    <name type="scientific">Mycobacterium lentiflavum</name>
    <dbReference type="NCBI Taxonomy" id="141349"/>
    <lineage>
        <taxon>Bacteria</taxon>
        <taxon>Bacillati</taxon>
        <taxon>Actinomycetota</taxon>
        <taxon>Actinomycetes</taxon>
        <taxon>Mycobacteriales</taxon>
        <taxon>Mycobacteriaceae</taxon>
        <taxon>Mycobacterium</taxon>
        <taxon>Mycobacterium simiae complex</taxon>
    </lineage>
</organism>
<dbReference type="PANTHER" id="PTHR40400">
    <property type="entry name" value="SLR1512 PROTEIN"/>
    <property type="match status" value="1"/>
</dbReference>
<feature type="transmembrane region" description="Helical" evidence="1">
    <location>
        <begin position="12"/>
        <end position="31"/>
    </location>
</feature>
<feature type="transmembrane region" description="Helical" evidence="1">
    <location>
        <begin position="68"/>
        <end position="93"/>
    </location>
</feature>
<evidence type="ECO:0000313" key="3">
    <source>
        <dbReference type="EMBL" id="ULP40924.1"/>
    </source>
</evidence>
<feature type="transmembrane region" description="Helical" evidence="1">
    <location>
        <begin position="376"/>
        <end position="398"/>
    </location>
</feature>
<accession>A0A0E4GYX6</accession>
<dbReference type="Pfam" id="PF05982">
    <property type="entry name" value="Sbt_1"/>
    <property type="match status" value="1"/>
</dbReference>
<evidence type="ECO:0000313" key="5">
    <source>
        <dbReference type="Proteomes" id="UP001055171"/>
    </source>
</evidence>
<feature type="transmembrane region" description="Helical" evidence="1">
    <location>
        <begin position="277"/>
        <end position="298"/>
    </location>
</feature>
<dbReference type="InterPro" id="IPR010293">
    <property type="entry name" value="Sbt_1"/>
</dbReference>
<protein>
    <submittedName>
        <fullName evidence="2">Membrane permease</fullName>
    </submittedName>
    <submittedName>
        <fullName evidence="3">Sodium-dependent bicarbonate transport family permease</fullName>
    </submittedName>
</protein>
<dbReference type="PANTHER" id="PTHR40400:SF1">
    <property type="entry name" value="SLR1512 PROTEIN"/>
    <property type="match status" value="1"/>
</dbReference>
<dbReference type="Proteomes" id="UP001055171">
    <property type="component" value="Chromosome"/>
</dbReference>
<feature type="transmembrane region" description="Helical" evidence="1">
    <location>
        <begin position="135"/>
        <end position="156"/>
    </location>
</feature>
<name>A0A0E4GYX6_MYCLN</name>
<feature type="transmembrane region" description="Helical" evidence="1">
    <location>
        <begin position="105"/>
        <end position="129"/>
    </location>
</feature>
<reference evidence="3" key="2">
    <citation type="submission" date="2022-08" db="EMBL/GenBank/DDBJ databases">
        <title>Complete genome sequence of 14 non-tuberculosis mycobacteria type-strains.</title>
        <authorList>
            <person name="Igarashi Y."/>
            <person name="Osugi A."/>
            <person name="Mitarai S."/>
        </authorList>
    </citation>
    <scope>NUCLEOTIDE SEQUENCE</scope>
    <source>
        <strain evidence="3">ATCC 51985</strain>
    </source>
</reference>
<dbReference type="STRING" id="141349.BN1232_03818"/>
<reference evidence="2 4" key="1">
    <citation type="submission" date="2015-03" db="EMBL/GenBank/DDBJ databases">
        <authorList>
            <person name="Urmite Genomes"/>
        </authorList>
    </citation>
    <scope>NUCLEOTIDE SEQUENCE [LARGE SCALE GENOMIC DNA]</scope>
    <source>
        <strain evidence="2 4">CSUR P1491</strain>
    </source>
</reference>
<keyword evidence="1" id="KW-0472">Membrane</keyword>
<feature type="transmembrane region" description="Helical" evidence="1">
    <location>
        <begin position="310"/>
        <end position="335"/>
    </location>
</feature>
<feature type="transmembrane region" description="Helical" evidence="1">
    <location>
        <begin position="38"/>
        <end position="56"/>
    </location>
</feature>
<dbReference type="EMBL" id="CP092423">
    <property type="protein sequence ID" value="ULP40924.1"/>
    <property type="molecule type" value="Genomic_DNA"/>
</dbReference>
<evidence type="ECO:0000256" key="1">
    <source>
        <dbReference type="SAM" id="Phobius"/>
    </source>
</evidence>
<keyword evidence="1" id="KW-1133">Transmembrane helix</keyword>
<gene>
    <name evidence="2" type="ORF">BN1232_03818</name>
    <name evidence="3" type="ORF">MJO58_18640</name>
</gene>
<keyword evidence="5" id="KW-1185">Reference proteome</keyword>
<dbReference type="Proteomes" id="UP000199251">
    <property type="component" value="Unassembled WGS sequence"/>
</dbReference>
<evidence type="ECO:0000313" key="4">
    <source>
        <dbReference type="Proteomes" id="UP000199251"/>
    </source>
</evidence>
<dbReference type="AlphaFoldDB" id="A0A0E4GYX6"/>
<feature type="transmembrane region" description="Helical" evidence="1">
    <location>
        <begin position="244"/>
        <end position="265"/>
    </location>
</feature>
<dbReference type="RefSeq" id="WP_090603965.1">
    <property type="nucleotide sequence ID" value="NZ_CP092423.2"/>
</dbReference>